<dbReference type="EMBL" id="LSYS01001700">
    <property type="protein sequence ID" value="OPJ87592.1"/>
    <property type="molecule type" value="Genomic_DNA"/>
</dbReference>
<reference evidence="2 3" key="1">
    <citation type="submission" date="2016-02" db="EMBL/GenBank/DDBJ databases">
        <title>Band-tailed pigeon sequencing and assembly.</title>
        <authorList>
            <person name="Soares A.E."/>
            <person name="Novak B.J."/>
            <person name="Rice E.S."/>
            <person name="O'Connell B."/>
            <person name="Chang D."/>
            <person name="Weber S."/>
            <person name="Shapiro B."/>
        </authorList>
    </citation>
    <scope>NUCLEOTIDE SEQUENCE [LARGE SCALE GENOMIC DNA]</scope>
    <source>
        <strain evidence="2">BTP2013</strain>
        <tissue evidence="2">Blood</tissue>
    </source>
</reference>
<keyword evidence="3" id="KW-1185">Reference proteome</keyword>
<sequence>MRIILAQSSLIDRDPCKVQLKLSPESQQPLLQGLPLPRPAETEGSQQTGPTESETQKEEKLTTSSKTTIQTPKGGSTHSASVELHEGSGLKHLFSLRPILPRAVAAPASTACGGSLQN</sequence>
<protein>
    <submittedName>
        <fullName evidence="2">Uncharacterized protein</fullName>
    </submittedName>
</protein>
<feature type="region of interest" description="Disordered" evidence="1">
    <location>
        <begin position="22"/>
        <end position="84"/>
    </location>
</feature>
<organism evidence="2 3">
    <name type="scientific">Patagioenas fasciata monilis</name>
    <dbReference type="NCBI Taxonomy" id="372326"/>
    <lineage>
        <taxon>Eukaryota</taxon>
        <taxon>Metazoa</taxon>
        <taxon>Chordata</taxon>
        <taxon>Craniata</taxon>
        <taxon>Vertebrata</taxon>
        <taxon>Euteleostomi</taxon>
        <taxon>Archelosauria</taxon>
        <taxon>Archosauria</taxon>
        <taxon>Dinosauria</taxon>
        <taxon>Saurischia</taxon>
        <taxon>Theropoda</taxon>
        <taxon>Coelurosauria</taxon>
        <taxon>Aves</taxon>
        <taxon>Neognathae</taxon>
        <taxon>Neoaves</taxon>
        <taxon>Columbimorphae</taxon>
        <taxon>Columbiformes</taxon>
        <taxon>Columbidae</taxon>
        <taxon>Patagioenas</taxon>
    </lineage>
</organism>
<dbReference type="OrthoDB" id="9388262at2759"/>
<gene>
    <name evidence="2" type="ORF">AV530_001036</name>
</gene>
<accession>A0A1V4KT40</accession>
<name>A0A1V4KT40_PATFA</name>
<evidence type="ECO:0000313" key="2">
    <source>
        <dbReference type="EMBL" id="OPJ87592.1"/>
    </source>
</evidence>
<proteinExistence type="predicted"/>
<evidence type="ECO:0000256" key="1">
    <source>
        <dbReference type="SAM" id="MobiDB-lite"/>
    </source>
</evidence>
<evidence type="ECO:0000313" key="3">
    <source>
        <dbReference type="Proteomes" id="UP000190648"/>
    </source>
</evidence>
<dbReference type="Proteomes" id="UP000190648">
    <property type="component" value="Unassembled WGS sequence"/>
</dbReference>
<dbReference type="AlphaFoldDB" id="A0A1V4KT40"/>
<feature type="compositionally biased region" description="Polar residues" evidence="1">
    <location>
        <begin position="69"/>
        <end position="80"/>
    </location>
</feature>
<feature type="compositionally biased region" description="Low complexity" evidence="1">
    <location>
        <begin position="22"/>
        <end position="35"/>
    </location>
</feature>
<comment type="caution">
    <text evidence="2">The sequence shown here is derived from an EMBL/GenBank/DDBJ whole genome shotgun (WGS) entry which is preliminary data.</text>
</comment>